<dbReference type="SMART" id="SM00956">
    <property type="entry name" value="RQC"/>
    <property type="match status" value="1"/>
</dbReference>
<dbReference type="GO" id="GO:0000723">
    <property type="term" value="P:telomere maintenance"/>
    <property type="evidence" value="ECO:0007669"/>
    <property type="project" value="TreeGrafter"/>
</dbReference>
<feature type="region of interest" description="Disordered" evidence="11">
    <location>
        <begin position="835"/>
        <end position="863"/>
    </location>
</feature>
<dbReference type="EC" id="5.6.2.4" evidence="10"/>
<dbReference type="GO" id="GO:0005694">
    <property type="term" value="C:chromosome"/>
    <property type="evidence" value="ECO:0007669"/>
    <property type="project" value="TreeGrafter"/>
</dbReference>
<dbReference type="SMART" id="SM00341">
    <property type="entry name" value="HRDC"/>
    <property type="match status" value="1"/>
</dbReference>
<dbReference type="EMBL" id="CAXITT010000901">
    <property type="protein sequence ID" value="CAL1547093.1"/>
    <property type="molecule type" value="Genomic_DNA"/>
</dbReference>
<evidence type="ECO:0000256" key="7">
    <source>
        <dbReference type="ARBA" id="ARBA00023125"/>
    </source>
</evidence>
<dbReference type="CDD" id="cd17920">
    <property type="entry name" value="DEXHc_RecQ"/>
    <property type="match status" value="1"/>
</dbReference>
<dbReference type="PROSITE" id="PS51192">
    <property type="entry name" value="HELICASE_ATP_BIND_1"/>
    <property type="match status" value="1"/>
</dbReference>
<dbReference type="PROSITE" id="PS51194">
    <property type="entry name" value="HELICASE_CTER"/>
    <property type="match status" value="1"/>
</dbReference>
<name>A0AAV2ILQ8_LYMST</name>
<dbReference type="InterPro" id="IPR044876">
    <property type="entry name" value="HRDC_dom_sf"/>
</dbReference>
<keyword evidence="7" id="KW-0238">DNA-binding</keyword>
<dbReference type="InterPro" id="IPR011545">
    <property type="entry name" value="DEAD/DEAH_box_helicase_dom"/>
</dbReference>
<evidence type="ECO:0000256" key="8">
    <source>
        <dbReference type="ARBA" id="ARBA00023235"/>
    </source>
</evidence>
<dbReference type="Pfam" id="PF16124">
    <property type="entry name" value="RecQ_Zn_bind"/>
    <property type="match status" value="1"/>
</dbReference>
<dbReference type="SUPFAM" id="SSF88659">
    <property type="entry name" value="Sigma3 and sigma4 domains of RNA polymerase sigma factors"/>
    <property type="match status" value="1"/>
</dbReference>
<dbReference type="GO" id="GO:0005654">
    <property type="term" value="C:nucleoplasm"/>
    <property type="evidence" value="ECO:0007669"/>
    <property type="project" value="TreeGrafter"/>
</dbReference>
<dbReference type="GO" id="GO:0005524">
    <property type="term" value="F:ATP binding"/>
    <property type="evidence" value="ECO:0007669"/>
    <property type="project" value="UniProtKB-KW"/>
</dbReference>
<evidence type="ECO:0000313" key="15">
    <source>
        <dbReference type="EMBL" id="CAL1547093.1"/>
    </source>
</evidence>
<keyword evidence="3 10" id="KW-0547">Nucleotide-binding</keyword>
<dbReference type="GO" id="GO:0005737">
    <property type="term" value="C:cytoplasm"/>
    <property type="evidence" value="ECO:0007669"/>
    <property type="project" value="TreeGrafter"/>
</dbReference>
<keyword evidence="4 10" id="KW-0378">Hydrolase</keyword>
<feature type="domain" description="Helicase C-terminal" evidence="14">
    <location>
        <begin position="159"/>
        <end position="321"/>
    </location>
</feature>
<feature type="domain" description="HRDC" evidence="12">
    <location>
        <begin position="548"/>
        <end position="628"/>
    </location>
</feature>
<evidence type="ECO:0000313" key="16">
    <source>
        <dbReference type="Proteomes" id="UP001497497"/>
    </source>
</evidence>
<proteinExistence type="inferred from homology"/>
<feature type="non-terminal residue" evidence="15">
    <location>
        <position position="1"/>
    </location>
</feature>
<evidence type="ECO:0000256" key="11">
    <source>
        <dbReference type="SAM" id="MobiDB-lite"/>
    </source>
</evidence>
<dbReference type="InterPro" id="IPR036388">
    <property type="entry name" value="WH-like_DNA-bd_sf"/>
</dbReference>
<dbReference type="InterPro" id="IPR036390">
    <property type="entry name" value="WH_DNA-bd_sf"/>
</dbReference>
<dbReference type="SMART" id="SM00490">
    <property type="entry name" value="HELICc"/>
    <property type="match status" value="1"/>
</dbReference>
<dbReference type="Pfam" id="PF14493">
    <property type="entry name" value="HTH_40"/>
    <property type="match status" value="1"/>
</dbReference>
<reference evidence="15 16" key="1">
    <citation type="submission" date="2024-04" db="EMBL/GenBank/DDBJ databases">
        <authorList>
            <consortium name="Genoscope - CEA"/>
            <person name="William W."/>
        </authorList>
    </citation>
    <scope>NUCLEOTIDE SEQUENCE [LARGE SCALE GENOMIC DNA]</scope>
</reference>
<dbReference type="Pfam" id="PF00570">
    <property type="entry name" value="HRDC"/>
    <property type="match status" value="1"/>
</dbReference>
<comment type="cofactor">
    <cofactor evidence="1">
        <name>Zn(2+)</name>
        <dbReference type="ChEBI" id="CHEBI:29105"/>
    </cofactor>
</comment>
<dbReference type="NCBIfam" id="TIGR00614">
    <property type="entry name" value="recQ_fam"/>
    <property type="match status" value="1"/>
</dbReference>
<dbReference type="InterPro" id="IPR014001">
    <property type="entry name" value="Helicase_ATP-bd"/>
</dbReference>
<evidence type="ECO:0000259" key="12">
    <source>
        <dbReference type="PROSITE" id="PS50967"/>
    </source>
</evidence>
<dbReference type="CDD" id="cd18794">
    <property type="entry name" value="SF2_C_RecQ"/>
    <property type="match status" value="1"/>
</dbReference>
<dbReference type="AlphaFoldDB" id="A0AAV2ILQ8"/>
<dbReference type="SUPFAM" id="SSF52540">
    <property type="entry name" value="P-loop containing nucleoside triphosphate hydrolases"/>
    <property type="match status" value="1"/>
</dbReference>
<feature type="compositionally biased region" description="Low complexity" evidence="11">
    <location>
        <begin position="841"/>
        <end position="854"/>
    </location>
</feature>
<dbReference type="GO" id="GO:0003677">
    <property type="term" value="F:DNA binding"/>
    <property type="evidence" value="ECO:0007669"/>
    <property type="project" value="UniProtKB-KW"/>
</dbReference>
<dbReference type="InterPro" id="IPR002121">
    <property type="entry name" value="HRDC_dom"/>
</dbReference>
<dbReference type="InterPro" id="IPR018982">
    <property type="entry name" value="RQC_domain"/>
</dbReference>
<dbReference type="InterPro" id="IPR010997">
    <property type="entry name" value="HRDC-like_sf"/>
</dbReference>
<keyword evidence="6 10" id="KW-0067">ATP-binding</keyword>
<dbReference type="InterPro" id="IPR029491">
    <property type="entry name" value="Helicase_HTH"/>
</dbReference>
<evidence type="ECO:0000256" key="3">
    <source>
        <dbReference type="ARBA" id="ARBA00022741"/>
    </source>
</evidence>
<feature type="compositionally biased region" description="Low complexity" evidence="11">
    <location>
        <begin position="523"/>
        <end position="540"/>
    </location>
</feature>
<organism evidence="15 16">
    <name type="scientific">Lymnaea stagnalis</name>
    <name type="common">Great pond snail</name>
    <name type="synonym">Helix stagnalis</name>
    <dbReference type="NCBI Taxonomy" id="6523"/>
    <lineage>
        <taxon>Eukaryota</taxon>
        <taxon>Metazoa</taxon>
        <taxon>Spiralia</taxon>
        <taxon>Lophotrochozoa</taxon>
        <taxon>Mollusca</taxon>
        <taxon>Gastropoda</taxon>
        <taxon>Heterobranchia</taxon>
        <taxon>Euthyneura</taxon>
        <taxon>Panpulmonata</taxon>
        <taxon>Hygrophila</taxon>
        <taxon>Lymnaeoidea</taxon>
        <taxon>Lymnaeidae</taxon>
        <taxon>Lymnaea</taxon>
    </lineage>
</organism>
<dbReference type="InterPro" id="IPR001650">
    <property type="entry name" value="Helicase_C-like"/>
</dbReference>
<protein>
    <recommendedName>
        <fullName evidence="10">ATP-dependent DNA helicase</fullName>
        <ecNumber evidence="10">5.6.2.4</ecNumber>
    </recommendedName>
</protein>
<evidence type="ECO:0000256" key="2">
    <source>
        <dbReference type="ARBA" id="ARBA00005446"/>
    </source>
</evidence>
<dbReference type="InterPro" id="IPR013324">
    <property type="entry name" value="RNA_pol_sigma_r3/r4-like"/>
</dbReference>
<evidence type="ECO:0000259" key="13">
    <source>
        <dbReference type="PROSITE" id="PS51192"/>
    </source>
</evidence>
<keyword evidence="5 10" id="KW-0347">Helicase</keyword>
<evidence type="ECO:0000259" key="14">
    <source>
        <dbReference type="PROSITE" id="PS51194"/>
    </source>
</evidence>
<dbReference type="PANTHER" id="PTHR13710">
    <property type="entry name" value="DNA HELICASE RECQ FAMILY MEMBER"/>
    <property type="match status" value="1"/>
</dbReference>
<dbReference type="GO" id="GO:0016787">
    <property type="term" value="F:hydrolase activity"/>
    <property type="evidence" value="ECO:0007669"/>
    <property type="project" value="UniProtKB-KW"/>
</dbReference>
<evidence type="ECO:0000256" key="5">
    <source>
        <dbReference type="ARBA" id="ARBA00022806"/>
    </source>
</evidence>
<dbReference type="InterPro" id="IPR004589">
    <property type="entry name" value="DNA_helicase_ATP-dep_RecQ"/>
</dbReference>
<keyword evidence="8" id="KW-0413">Isomerase</keyword>
<evidence type="ECO:0000256" key="4">
    <source>
        <dbReference type="ARBA" id="ARBA00022801"/>
    </source>
</evidence>
<dbReference type="InterPro" id="IPR032284">
    <property type="entry name" value="RecQ_Zn-bd"/>
</dbReference>
<comment type="catalytic activity">
    <reaction evidence="10">
        <text>ATP + H2O = ADP + phosphate + H(+)</text>
        <dbReference type="Rhea" id="RHEA:13065"/>
        <dbReference type="ChEBI" id="CHEBI:15377"/>
        <dbReference type="ChEBI" id="CHEBI:15378"/>
        <dbReference type="ChEBI" id="CHEBI:30616"/>
        <dbReference type="ChEBI" id="CHEBI:43474"/>
        <dbReference type="ChEBI" id="CHEBI:456216"/>
    </reaction>
</comment>
<dbReference type="GO" id="GO:0006260">
    <property type="term" value="P:DNA replication"/>
    <property type="evidence" value="ECO:0007669"/>
    <property type="project" value="InterPro"/>
</dbReference>
<dbReference type="Proteomes" id="UP001497497">
    <property type="component" value="Unassembled WGS sequence"/>
</dbReference>
<comment type="similarity">
    <text evidence="2 10">Belongs to the helicase family. RecQ subfamily.</text>
</comment>
<dbReference type="Pfam" id="PF00271">
    <property type="entry name" value="Helicase_C"/>
    <property type="match status" value="1"/>
</dbReference>
<gene>
    <name evidence="15" type="ORF">GSLYS_00020418001</name>
</gene>
<keyword evidence="10" id="KW-0539">Nucleus</keyword>
<dbReference type="InterPro" id="IPR027417">
    <property type="entry name" value="P-loop_NTPase"/>
</dbReference>
<dbReference type="SUPFAM" id="SSF47819">
    <property type="entry name" value="HRDC-like"/>
    <property type="match status" value="1"/>
</dbReference>
<dbReference type="PROSITE" id="PS50967">
    <property type="entry name" value="HRDC"/>
    <property type="match status" value="1"/>
</dbReference>
<dbReference type="Gene3D" id="3.40.50.300">
    <property type="entry name" value="P-loop containing nucleotide triphosphate hydrolases"/>
    <property type="match status" value="2"/>
</dbReference>
<dbReference type="GO" id="GO:0043138">
    <property type="term" value="F:3'-5' DNA helicase activity"/>
    <property type="evidence" value="ECO:0007669"/>
    <property type="project" value="UniProtKB-EC"/>
</dbReference>
<accession>A0AAV2ILQ8</accession>
<dbReference type="Pfam" id="PF09382">
    <property type="entry name" value="RQC"/>
    <property type="match status" value="1"/>
</dbReference>
<comment type="subcellular location">
    <subcellularLocation>
        <location evidence="10">Nucleus</location>
    </subcellularLocation>
</comment>
<dbReference type="GO" id="GO:0009378">
    <property type="term" value="F:four-way junction helicase activity"/>
    <property type="evidence" value="ECO:0007669"/>
    <property type="project" value="TreeGrafter"/>
</dbReference>
<comment type="catalytic activity">
    <reaction evidence="9 10">
        <text>Couples ATP hydrolysis with the unwinding of duplex DNA by translocating in the 3'-5' direction.</text>
        <dbReference type="EC" id="5.6.2.4"/>
    </reaction>
</comment>
<evidence type="ECO:0000256" key="1">
    <source>
        <dbReference type="ARBA" id="ARBA00001947"/>
    </source>
</evidence>
<dbReference type="SUPFAM" id="SSF46785">
    <property type="entry name" value="Winged helix' DNA-binding domain"/>
    <property type="match status" value="1"/>
</dbReference>
<comment type="caution">
    <text evidence="15">The sequence shown here is derived from an EMBL/GenBank/DDBJ whole genome shotgun (WGS) entry which is preliminary data.</text>
</comment>
<feature type="domain" description="Helicase ATP-binding" evidence="13">
    <location>
        <begin position="1"/>
        <end position="141"/>
    </location>
</feature>
<feature type="region of interest" description="Disordered" evidence="11">
    <location>
        <begin position="523"/>
        <end position="544"/>
    </location>
</feature>
<evidence type="ECO:0000256" key="9">
    <source>
        <dbReference type="ARBA" id="ARBA00034617"/>
    </source>
</evidence>
<evidence type="ECO:0000256" key="10">
    <source>
        <dbReference type="RuleBase" id="RU364117"/>
    </source>
</evidence>
<dbReference type="Gene3D" id="1.10.150.80">
    <property type="entry name" value="HRDC domain"/>
    <property type="match status" value="1"/>
</dbReference>
<evidence type="ECO:0000256" key="6">
    <source>
        <dbReference type="ARBA" id="ARBA00022840"/>
    </source>
</evidence>
<dbReference type="GO" id="GO:0000724">
    <property type="term" value="P:double-strand break repair via homologous recombination"/>
    <property type="evidence" value="ECO:0007669"/>
    <property type="project" value="TreeGrafter"/>
</dbReference>
<dbReference type="Pfam" id="PF00270">
    <property type="entry name" value="DEAD"/>
    <property type="match status" value="1"/>
</dbReference>
<dbReference type="Gene3D" id="1.10.10.10">
    <property type="entry name" value="Winged helix-like DNA-binding domain superfamily/Winged helix DNA-binding domain"/>
    <property type="match status" value="1"/>
</dbReference>
<keyword evidence="16" id="KW-1185">Reference proteome</keyword>
<dbReference type="PANTHER" id="PTHR13710:SF120">
    <property type="entry name" value="BIFUNCTIONAL 3'-5' EXONUCLEASE_ATP-DEPENDENT HELICASE WRN"/>
    <property type="match status" value="1"/>
</dbReference>
<sequence length="884" mass="98069">VFTKRTSIVISPLISLMEDQVHGLKASNIEACFLGSAQANLSVVKDDMFKGRYRLVYVTPEFAVRALPDFKRLNKEVGIDLIAIDEAHCVSQWGHDFRSSYRKLGCLKNEFPEIPILALTATATMEIRRDICRSLDLVNPNMTCTSFDRPNLYLIVSPKTSDIVSDFKRELKLSGNKFVFDGPTIIYCSTKKSTEEVTSALSGLGVPCLPYHASLSLAARKKAHHQFLNDQIQVIVATVAFGMGIDKPDVRKVIHYGAPKDIESYYQEIGRAGRDGLPSICTAIFSRADFNVSKHFIRDIQSEKFRQHKMKMFSKVEQYLTTPGCRRRVLLSHFEAGNLNELGGTENCCDNCRQRIVRMRHGLTVSDTTVSEDGVNFAKEAADLFRAIEVTGNRYGLAVPTQVLLGSSVKKVEPFRGCKIFGSGKYRSAKFWSALGKALVYEGYLREKSISGSFGLTIEMTPQGRSWLNQDKSKNSAHQLLLTPTVDLQHELDSGAKKHVTYAPRLHQIHSLSSLNMPTKLLPSPSVAAPTAPPSLAAPTKPVDEKTAKLESELYVHLVKLRNEMSQDTGFVPHKIASNRVLLDMAKFRPSIRTSLLRLEDFSEVKADNFGDKFLELINSFCLKSTLKTDNFPVVDTMDSADSMACVKEDLMKLTETQRQSYIMFVLQNISLEEVASKRGLKTSTIVGHLCEALKVGLAVDIRRLGLTPQIEKLISDAIWAPPVNGVISSFTKIKDQLPPYVEYNQIKVIISNLILKHGEEINNNGDRVLIGVQSTNQNSEAAITIYEDSTDSEFKQKLSASQSSVSSNLNLGSAGTAHSETALCETSLMTSLSDTQVEHPSLPQSLSSQLSSQKPVKTFPPWMGKTTDKTIFTKKIKSGSLFK</sequence>